<name>A0A9P8W676_9HYPO</name>
<keyword evidence="4 6" id="KW-0560">Oxidoreductase</keyword>
<evidence type="ECO:0000259" key="9">
    <source>
        <dbReference type="PROSITE" id="PS51324"/>
    </source>
</evidence>
<keyword evidence="2 6" id="KW-0285">Flavoprotein</keyword>
<feature type="domain" description="ERV/ALR sulfhydryl oxidase" evidence="9">
    <location>
        <begin position="77"/>
        <end position="177"/>
    </location>
</feature>
<keyword evidence="3 6" id="KW-0274">FAD</keyword>
<dbReference type="InterPro" id="IPR017905">
    <property type="entry name" value="ERV/ALR_sulphydryl_oxidase"/>
</dbReference>
<gene>
    <name evidence="10" type="ORF">B0T10DRAFT_512520</name>
</gene>
<keyword evidence="8" id="KW-0732">Signal</keyword>
<evidence type="ECO:0000256" key="7">
    <source>
        <dbReference type="SAM" id="MobiDB-lite"/>
    </source>
</evidence>
<dbReference type="PROSITE" id="PS51324">
    <property type="entry name" value="ERV_ALR"/>
    <property type="match status" value="1"/>
</dbReference>
<protein>
    <recommendedName>
        <fullName evidence="6">Sulfhydryl oxidase</fullName>
        <ecNumber evidence="6">1.8.3.2</ecNumber>
    </recommendedName>
</protein>
<feature type="compositionally biased region" description="Basic and acidic residues" evidence="7">
    <location>
        <begin position="185"/>
        <end position="200"/>
    </location>
</feature>
<evidence type="ECO:0000256" key="8">
    <source>
        <dbReference type="SAM" id="SignalP"/>
    </source>
</evidence>
<feature type="signal peptide" evidence="8">
    <location>
        <begin position="1"/>
        <end position="24"/>
    </location>
</feature>
<dbReference type="OrthoDB" id="59470at2759"/>
<comment type="caution">
    <text evidence="10">The sequence shown here is derived from an EMBL/GenBank/DDBJ whole genome shotgun (WGS) entry which is preliminary data.</text>
</comment>
<evidence type="ECO:0000256" key="6">
    <source>
        <dbReference type="RuleBase" id="RU371123"/>
    </source>
</evidence>
<dbReference type="AlphaFoldDB" id="A0A9P8W676"/>
<dbReference type="InterPro" id="IPR039799">
    <property type="entry name" value="ALR/ERV"/>
</dbReference>
<evidence type="ECO:0000256" key="2">
    <source>
        <dbReference type="ARBA" id="ARBA00022630"/>
    </source>
</evidence>
<dbReference type="InterPro" id="IPR036774">
    <property type="entry name" value="ERV/ALR_sulphydryl_oxid_sf"/>
</dbReference>
<reference evidence="10 11" key="1">
    <citation type="journal article" date="2021" name="Nat. Commun.">
        <title>Genetic determinants of endophytism in the Arabidopsis root mycobiome.</title>
        <authorList>
            <person name="Mesny F."/>
            <person name="Miyauchi S."/>
            <person name="Thiergart T."/>
            <person name="Pickel B."/>
            <person name="Atanasova L."/>
            <person name="Karlsson M."/>
            <person name="Huettel B."/>
            <person name="Barry K.W."/>
            <person name="Haridas S."/>
            <person name="Chen C."/>
            <person name="Bauer D."/>
            <person name="Andreopoulos W."/>
            <person name="Pangilinan J."/>
            <person name="LaButti K."/>
            <person name="Riley R."/>
            <person name="Lipzen A."/>
            <person name="Clum A."/>
            <person name="Drula E."/>
            <person name="Henrissat B."/>
            <person name="Kohler A."/>
            <person name="Grigoriev I.V."/>
            <person name="Martin F.M."/>
            <person name="Hacquard S."/>
        </authorList>
    </citation>
    <scope>NUCLEOTIDE SEQUENCE [LARGE SCALE GENOMIC DNA]</scope>
    <source>
        <strain evidence="10 11">MPI-CAGE-CH-0241</strain>
    </source>
</reference>
<feature type="chain" id="PRO_5040216898" description="Sulfhydryl oxidase" evidence="8">
    <location>
        <begin position="25"/>
        <end position="215"/>
    </location>
</feature>
<dbReference type="Proteomes" id="UP000777438">
    <property type="component" value="Unassembled WGS sequence"/>
</dbReference>
<evidence type="ECO:0000256" key="1">
    <source>
        <dbReference type="ARBA" id="ARBA00001974"/>
    </source>
</evidence>
<dbReference type="FunFam" id="1.20.120.310:FF:000002">
    <property type="entry name" value="Sulfhydryl oxidase"/>
    <property type="match status" value="1"/>
</dbReference>
<evidence type="ECO:0000256" key="4">
    <source>
        <dbReference type="ARBA" id="ARBA00023002"/>
    </source>
</evidence>
<comment type="catalytic activity">
    <reaction evidence="6">
        <text>2 R'C(R)SH + O2 = R'C(R)S-S(R)CR' + H2O2</text>
        <dbReference type="Rhea" id="RHEA:17357"/>
        <dbReference type="ChEBI" id="CHEBI:15379"/>
        <dbReference type="ChEBI" id="CHEBI:16240"/>
        <dbReference type="ChEBI" id="CHEBI:16520"/>
        <dbReference type="ChEBI" id="CHEBI:17412"/>
        <dbReference type="EC" id="1.8.3.2"/>
    </reaction>
</comment>
<dbReference type="PANTHER" id="PTHR12645:SF1">
    <property type="entry name" value="FAD-LINKED SULFHYDRYL OXIDASE ERV2"/>
    <property type="match status" value="1"/>
</dbReference>
<evidence type="ECO:0000313" key="11">
    <source>
        <dbReference type="Proteomes" id="UP000777438"/>
    </source>
</evidence>
<dbReference type="Gene3D" id="1.20.120.310">
    <property type="entry name" value="ERV/ALR sulfhydryl oxidase domain"/>
    <property type="match status" value="1"/>
</dbReference>
<dbReference type="EMBL" id="JAGPYM010000009">
    <property type="protein sequence ID" value="KAH6890583.1"/>
    <property type="molecule type" value="Genomic_DNA"/>
</dbReference>
<evidence type="ECO:0000313" key="10">
    <source>
        <dbReference type="EMBL" id="KAH6890583.1"/>
    </source>
</evidence>
<dbReference type="SUPFAM" id="SSF69000">
    <property type="entry name" value="FAD-dependent thiol oxidase"/>
    <property type="match status" value="1"/>
</dbReference>
<accession>A0A9P8W676</accession>
<dbReference type="PANTHER" id="PTHR12645">
    <property type="entry name" value="ALR/ERV"/>
    <property type="match status" value="1"/>
</dbReference>
<dbReference type="EC" id="1.8.3.2" evidence="6"/>
<dbReference type="Pfam" id="PF04777">
    <property type="entry name" value="Evr1_Alr"/>
    <property type="match status" value="1"/>
</dbReference>
<keyword evidence="5" id="KW-1015">Disulfide bond</keyword>
<dbReference type="GO" id="GO:0016971">
    <property type="term" value="F:flavin-dependent sulfhydryl oxidase activity"/>
    <property type="evidence" value="ECO:0007669"/>
    <property type="project" value="InterPro"/>
</dbReference>
<feature type="region of interest" description="Disordered" evidence="7">
    <location>
        <begin position="185"/>
        <end position="215"/>
    </location>
</feature>
<organism evidence="10 11">
    <name type="scientific">Thelonectria olida</name>
    <dbReference type="NCBI Taxonomy" id="1576542"/>
    <lineage>
        <taxon>Eukaryota</taxon>
        <taxon>Fungi</taxon>
        <taxon>Dikarya</taxon>
        <taxon>Ascomycota</taxon>
        <taxon>Pezizomycotina</taxon>
        <taxon>Sordariomycetes</taxon>
        <taxon>Hypocreomycetidae</taxon>
        <taxon>Hypocreales</taxon>
        <taxon>Nectriaceae</taxon>
        <taxon>Thelonectria</taxon>
    </lineage>
</organism>
<dbReference type="GO" id="GO:0005739">
    <property type="term" value="C:mitochondrion"/>
    <property type="evidence" value="ECO:0007669"/>
    <property type="project" value="TreeGrafter"/>
</dbReference>
<comment type="cofactor">
    <cofactor evidence="1 6">
        <name>FAD</name>
        <dbReference type="ChEBI" id="CHEBI:57692"/>
    </cofactor>
</comment>
<dbReference type="GO" id="GO:0050660">
    <property type="term" value="F:flavin adenine dinucleotide binding"/>
    <property type="evidence" value="ECO:0007669"/>
    <property type="project" value="TreeGrafter"/>
</dbReference>
<evidence type="ECO:0000256" key="5">
    <source>
        <dbReference type="ARBA" id="ARBA00023157"/>
    </source>
</evidence>
<evidence type="ECO:0000256" key="3">
    <source>
        <dbReference type="ARBA" id="ARBA00022827"/>
    </source>
</evidence>
<sequence>MARRQHLTLTFVLVLVAFCTLSYLFSGPSRSPPVPGFEKPVTSEPLKEGERSEFAVDINAIPEGILDGESIAPKLENATLKAELGHATWKFLHTMMARFPEKPTKEDRQTLETFMHLFARLYPCGQCAKHFRGILAQYPPQTSSRNAAAGWLCFMHNLVNERVHKPVFDCTKIGDFYDCGCGDDKKKEGEQGNEEIKKSVEGAQAEGPDPALHKH</sequence>
<keyword evidence="11" id="KW-1185">Reference proteome</keyword>
<proteinExistence type="predicted"/>